<keyword evidence="1" id="KW-0805">Transcription regulation</keyword>
<accession>A0A4Y9SB36</accession>
<dbReference type="SMART" id="SM00419">
    <property type="entry name" value="HTH_CRP"/>
    <property type="match status" value="1"/>
</dbReference>
<dbReference type="PRINTS" id="PR00034">
    <property type="entry name" value="HTHCRP"/>
</dbReference>
<keyword evidence="6" id="KW-1185">Reference proteome</keyword>
<proteinExistence type="predicted"/>
<organism evidence="5 6">
    <name type="scientific">Duganella callida</name>
    <dbReference type="NCBI Taxonomy" id="2561932"/>
    <lineage>
        <taxon>Bacteria</taxon>
        <taxon>Pseudomonadati</taxon>
        <taxon>Pseudomonadota</taxon>
        <taxon>Betaproteobacteria</taxon>
        <taxon>Burkholderiales</taxon>
        <taxon>Oxalobacteraceae</taxon>
        <taxon>Telluria group</taxon>
        <taxon>Duganella</taxon>
    </lineage>
</organism>
<dbReference type="Proteomes" id="UP000297729">
    <property type="component" value="Unassembled WGS sequence"/>
</dbReference>
<dbReference type="InterPro" id="IPR000595">
    <property type="entry name" value="cNMP-bd_dom"/>
</dbReference>
<dbReference type="RefSeq" id="WP_135202625.1">
    <property type="nucleotide sequence ID" value="NZ_SPVG01000169.1"/>
</dbReference>
<dbReference type="InterPro" id="IPR036388">
    <property type="entry name" value="WH-like_DNA-bd_sf"/>
</dbReference>
<dbReference type="InterPro" id="IPR014710">
    <property type="entry name" value="RmlC-like_jellyroll"/>
</dbReference>
<feature type="domain" description="HTH crp-type" evidence="4">
    <location>
        <begin position="152"/>
        <end position="225"/>
    </location>
</feature>
<dbReference type="Pfam" id="PF13545">
    <property type="entry name" value="HTH_Crp_2"/>
    <property type="match status" value="1"/>
</dbReference>
<name>A0A4Y9SB36_9BURK</name>
<evidence type="ECO:0000313" key="6">
    <source>
        <dbReference type="Proteomes" id="UP000297729"/>
    </source>
</evidence>
<dbReference type="Pfam" id="PF00027">
    <property type="entry name" value="cNMP_binding"/>
    <property type="match status" value="1"/>
</dbReference>
<dbReference type="GO" id="GO:0006355">
    <property type="term" value="P:regulation of DNA-templated transcription"/>
    <property type="evidence" value="ECO:0007669"/>
    <property type="project" value="InterPro"/>
</dbReference>
<evidence type="ECO:0000256" key="2">
    <source>
        <dbReference type="ARBA" id="ARBA00023125"/>
    </source>
</evidence>
<dbReference type="InterPro" id="IPR018490">
    <property type="entry name" value="cNMP-bd_dom_sf"/>
</dbReference>
<sequence length="236" mass="26302">MSIDTFRSNCERCVNIHLCRGAAPDDELAGHRLRVRRHDRLFRAGDPPGNRIYSVRSGGFKLVLPGRAGGAEEKQQVIAFALAPDFLGLNTLGTAAHLCSAVALQDSEVCCIDWDRQAFRGRREPMRRAALHALLAAEIRRALQASALLHHTHSRQRMADLVLGLSRANRVNGYSPLRFRLPMSRCDIASYIGVTPECVSRLIDQFRRVGLLELQRRDLTLLDPDGMRRVASGQEG</sequence>
<comment type="caution">
    <text evidence="5">The sequence shown here is derived from an EMBL/GenBank/DDBJ whole genome shotgun (WGS) entry which is preliminary data.</text>
</comment>
<dbReference type="PROSITE" id="PS51063">
    <property type="entry name" value="HTH_CRP_2"/>
    <property type="match status" value="1"/>
</dbReference>
<dbReference type="InterPro" id="IPR012318">
    <property type="entry name" value="HTH_CRP"/>
</dbReference>
<protein>
    <submittedName>
        <fullName evidence="5">Cyclic nucleotide-binding domain-containing protein</fullName>
    </submittedName>
</protein>
<evidence type="ECO:0000256" key="1">
    <source>
        <dbReference type="ARBA" id="ARBA00023015"/>
    </source>
</evidence>
<evidence type="ECO:0000313" key="5">
    <source>
        <dbReference type="EMBL" id="TFW19380.1"/>
    </source>
</evidence>
<dbReference type="Gene3D" id="1.10.10.10">
    <property type="entry name" value="Winged helix-like DNA-binding domain superfamily/Winged helix DNA-binding domain"/>
    <property type="match status" value="1"/>
</dbReference>
<dbReference type="GO" id="GO:0003677">
    <property type="term" value="F:DNA binding"/>
    <property type="evidence" value="ECO:0007669"/>
    <property type="project" value="UniProtKB-KW"/>
</dbReference>
<dbReference type="CDD" id="cd00038">
    <property type="entry name" value="CAP_ED"/>
    <property type="match status" value="1"/>
</dbReference>
<dbReference type="InterPro" id="IPR036390">
    <property type="entry name" value="WH_DNA-bd_sf"/>
</dbReference>
<dbReference type="Gene3D" id="2.60.120.10">
    <property type="entry name" value="Jelly Rolls"/>
    <property type="match status" value="1"/>
</dbReference>
<keyword evidence="3" id="KW-0804">Transcription</keyword>
<keyword evidence="2" id="KW-0238">DNA-binding</keyword>
<dbReference type="AlphaFoldDB" id="A0A4Y9SB36"/>
<dbReference type="OrthoDB" id="7643467at2"/>
<evidence type="ECO:0000259" key="4">
    <source>
        <dbReference type="PROSITE" id="PS51063"/>
    </source>
</evidence>
<dbReference type="EMBL" id="SPVG01000169">
    <property type="protein sequence ID" value="TFW19380.1"/>
    <property type="molecule type" value="Genomic_DNA"/>
</dbReference>
<evidence type="ECO:0000256" key="3">
    <source>
        <dbReference type="ARBA" id="ARBA00023163"/>
    </source>
</evidence>
<reference evidence="5 6" key="1">
    <citation type="submission" date="2019-03" db="EMBL/GenBank/DDBJ databases">
        <title>Draft Genome Sequence of Duganella callidus sp. nov., a Novel Duganella Species Isolated from Cultivated Soil.</title>
        <authorList>
            <person name="Raths R."/>
            <person name="Peta V."/>
            <person name="Bucking H."/>
        </authorList>
    </citation>
    <scope>NUCLEOTIDE SEQUENCE [LARGE SCALE GENOMIC DNA]</scope>
    <source>
        <strain evidence="5 6">DN04</strain>
    </source>
</reference>
<dbReference type="SUPFAM" id="SSF51206">
    <property type="entry name" value="cAMP-binding domain-like"/>
    <property type="match status" value="1"/>
</dbReference>
<gene>
    <name evidence="5" type="ORF">E4L98_16405</name>
</gene>
<dbReference type="SUPFAM" id="SSF46785">
    <property type="entry name" value="Winged helix' DNA-binding domain"/>
    <property type="match status" value="1"/>
</dbReference>